<proteinExistence type="predicted"/>
<evidence type="ECO:0000313" key="2">
    <source>
        <dbReference type="EMBL" id="CAI9178854.1"/>
    </source>
</evidence>
<organism evidence="2 3">
    <name type="scientific">Rangifer tarandus platyrhynchus</name>
    <name type="common">Svalbard reindeer</name>
    <dbReference type="NCBI Taxonomy" id="3082113"/>
    <lineage>
        <taxon>Eukaryota</taxon>
        <taxon>Metazoa</taxon>
        <taxon>Chordata</taxon>
        <taxon>Craniata</taxon>
        <taxon>Vertebrata</taxon>
        <taxon>Euteleostomi</taxon>
        <taxon>Mammalia</taxon>
        <taxon>Eutheria</taxon>
        <taxon>Laurasiatheria</taxon>
        <taxon>Artiodactyla</taxon>
        <taxon>Ruminantia</taxon>
        <taxon>Pecora</taxon>
        <taxon>Cervidae</taxon>
        <taxon>Odocoileinae</taxon>
        <taxon>Rangifer</taxon>
    </lineage>
</organism>
<name>A0ABN8ZYN0_RANTA</name>
<gene>
    <name evidence="2" type="ORF">MRATA1EN1_LOCUS27816</name>
</gene>
<sequence length="112" mass="12041">MLGHPLCYPSQVPVLELTGVSEQMWLIELIPPFCTFRWVPGLIARTSAESAARCLNAGALVQDSVQHRPTRLHQLLQHPLRAPACGSSLATPSSRCPHRSPLRTPGGGGRGA</sequence>
<keyword evidence="3" id="KW-1185">Reference proteome</keyword>
<accession>A0ABN8ZYN0</accession>
<protein>
    <submittedName>
        <fullName evidence="2">Uncharacterized protein</fullName>
    </submittedName>
</protein>
<reference evidence="2" key="1">
    <citation type="submission" date="2023-04" db="EMBL/GenBank/DDBJ databases">
        <authorList>
            <consortium name="ELIXIR-Norway"/>
        </authorList>
    </citation>
    <scope>NUCLEOTIDE SEQUENCE [LARGE SCALE GENOMIC DNA]</scope>
</reference>
<dbReference type="EMBL" id="OX459944">
    <property type="protein sequence ID" value="CAI9178854.1"/>
    <property type="molecule type" value="Genomic_DNA"/>
</dbReference>
<dbReference type="Proteomes" id="UP001176941">
    <property type="component" value="Chromosome 8"/>
</dbReference>
<evidence type="ECO:0000256" key="1">
    <source>
        <dbReference type="SAM" id="MobiDB-lite"/>
    </source>
</evidence>
<evidence type="ECO:0000313" key="3">
    <source>
        <dbReference type="Proteomes" id="UP001176941"/>
    </source>
</evidence>
<feature type="region of interest" description="Disordered" evidence="1">
    <location>
        <begin position="86"/>
        <end position="112"/>
    </location>
</feature>